<keyword evidence="3 13" id="KW-0645">Protease</keyword>
<dbReference type="InterPro" id="IPR041489">
    <property type="entry name" value="PDZ_6"/>
</dbReference>
<evidence type="ECO:0000256" key="3">
    <source>
        <dbReference type="ARBA" id="ARBA00022670"/>
    </source>
</evidence>
<feature type="binding site" evidence="10">
    <location>
        <position position="136"/>
    </location>
    <ligand>
        <name>substrate</name>
    </ligand>
</feature>
<feature type="chain" id="PRO_5038684450" evidence="11">
    <location>
        <begin position="29"/>
        <end position="494"/>
    </location>
</feature>
<dbReference type="SUPFAM" id="SSF50494">
    <property type="entry name" value="Trypsin-like serine proteases"/>
    <property type="match status" value="1"/>
</dbReference>
<feature type="active site" description="Charge relay system" evidence="9">
    <location>
        <position position="136"/>
    </location>
</feature>
<keyword evidence="8" id="KW-0720">Serine protease</keyword>
<comment type="caution">
    <text evidence="13">The sequence shown here is derived from an EMBL/GenBank/DDBJ whole genome shotgun (WGS) entry which is preliminary data.</text>
</comment>
<dbReference type="Gene3D" id="2.30.42.10">
    <property type="match status" value="2"/>
</dbReference>
<protein>
    <submittedName>
        <fullName evidence="13">Protease Do</fullName>
    </submittedName>
</protein>
<evidence type="ECO:0000256" key="1">
    <source>
        <dbReference type="ARBA" id="ARBA00004418"/>
    </source>
</evidence>
<dbReference type="NCBIfam" id="TIGR02037">
    <property type="entry name" value="degP_htrA_DO"/>
    <property type="match status" value="1"/>
</dbReference>
<dbReference type="Gene3D" id="2.40.10.120">
    <property type="match status" value="1"/>
</dbReference>
<dbReference type="Pfam" id="PF17820">
    <property type="entry name" value="PDZ_6"/>
    <property type="match status" value="1"/>
</dbReference>
<keyword evidence="14" id="KW-1185">Reference proteome</keyword>
<evidence type="ECO:0000256" key="6">
    <source>
        <dbReference type="ARBA" id="ARBA00022764"/>
    </source>
</evidence>
<evidence type="ECO:0000256" key="11">
    <source>
        <dbReference type="SAM" id="SignalP"/>
    </source>
</evidence>
<evidence type="ECO:0000313" key="14">
    <source>
        <dbReference type="Proteomes" id="UP000053675"/>
    </source>
</evidence>
<dbReference type="GO" id="GO:0042597">
    <property type="term" value="C:periplasmic space"/>
    <property type="evidence" value="ECO:0007669"/>
    <property type="project" value="UniProtKB-SubCell"/>
</dbReference>
<sequence length="494" mass="51985">MVGRLAMNRLSKAGLLLVAVSMASSAVAQDGIADALTDLLRGSRTQEGATAQQGALKRVPFSQEQIQLSFAPLIKETAPAVVNVYASSQVEVRSPFAGDPFFERFFDVPRMPPRVQSSLGSGVIVDADGIIVTNYHVIRGADEVKVALADGREFESEVLLKDEGLDLAVLKISNDGPLPSVSLGDSEALEVGDLVLAIGNPFGVGQTTTSGIVSALARTPSGITDFGFFIQTDAAINPGNSGGALVGMNGSVVGINTAIFSRSGGSNGIGFAIPANIVRVVVEAAQRGEDFFERPYVGASFDTVTARIGEALGLDRPTGALVTNVTKDSPAARAGLRSGDLILQAEGKPVQHPEGLEYRLATMPLGSAVKLIVLRDESQVEIELAIERAPDSDAKPLSIAGNSPFAGVTVQELGPRLAQRLRLSVDLEGVVVTGMERGTPAARVGLRIGDIVREVNGEAIETASDLAEITSSGARWWQFTIERDGRLMRQVIRY</sequence>
<comment type="similarity">
    <text evidence="2">Belongs to the peptidase S1C family.</text>
</comment>
<dbReference type="Pfam" id="PF13180">
    <property type="entry name" value="PDZ_2"/>
    <property type="match status" value="1"/>
</dbReference>
<feature type="binding site" evidence="10">
    <location>
        <position position="166"/>
    </location>
    <ligand>
        <name>substrate</name>
    </ligand>
</feature>
<dbReference type="InterPro" id="IPR001478">
    <property type="entry name" value="PDZ"/>
</dbReference>
<organism evidence="13 14">
    <name type="scientific">Nitratireductor basaltis</name>
    <dbReference type="NCBI Taxonomy" id="472175"/>
    <lineage>
        <taxon>Bacteria</taxon>
        <taxon>Pseudomonadati</taxon>
        <taxon>Pseudomonadota</taxon>
        <taxon>Alphaproteobacteria</taxon>
        <taxon>Hyphomicrobiales</taxon>
        <taxon>Phyllobacteriaceae</taxon>
        <taxon>Nitratireductor</taxon>
    </lineage>
</organism>
<feature type="domain" description="PDZ" evidence="12">
    <location>
        <begin position="279"/>
        <end position="377"/>
    </location>
</feature>
<dbReference type="InterPro" id="IPR036034">
    <property type="entry name" value="PDZ_sf"/>
</dbReference>
<evidence type="ECO:0000256" key="7">
    <source>
        <dbReference type="ARBA" id="ARBA00022801"/>
    </source>
</evidence>
<dbReference type="InterPro" id="IPR011782">
    <property type="entry name" value="Pept_S1C_Do"/>
</dbReference>
<dbReference type="eggNOG" id="COG0265">
    <property type="taxonomic scope" value="Bacteria"/>
</dbReference>
<name>A0A084UAG9_9HYPH</name>
<dbReference type="GO" id="GO:0006508">
    <property type="term" value="P:proteolysis"/>
    <property type="evidence" value="ECO:0007669"/>
    <property type="project" value="UniProtKB-KW"/>
</dbReference>
<feature type="active site" description="Charge relay system" evidence="9">
    <location>
        <position position="241"/>
    </location>
</feature>
<feature type="active site" description="Charge relay system" evidence="9">
    <location>
        <position position="166"/>
    </location>
</feature>
<reference evidence="13 14" key="1">
    <citation type="submission" date="2014-05" db="EMBL/GenBank/DDBJ databases">
        <title>Draft Genome Sequence of Nitratireductor basaltis Strain UMTGB225, A Marine Bacterium Isolated from Green Barrel Tunicate.</title>
        <authorList>
            <person name="Gan H.Y."/>
        </authorList>
    </citation>
    <scope>NUCLEOTIDE SEQUENCE [LARGE SCALE GENOMIC DNA]</scope>
    <source>
        <strain evidence="13 14">UMTGB225</strain>
    </source>
</reference>
<dbReference type="PRINTS" id="PR00834">
    <property type="entry name" value="PROTEASES2C"/>
</dbReference>
<dbReference type="Proteomes" id="UP000053675">
    <property type="component" value="Unassembled WGS sequence"/>
</dbReference>
<dbReference type="RefSeq" id="WP_425277132.1">
    <property type="nucleotide sequence ID" value="NZ_JMQM01000001.1"/>
</dbReference>
<evidence type="ECO:0000256" key="2">
    <source>
        <dbReference type="ARBA" id="ARBA00010541"/>
    </source>
</evidence>
<evidence type="ECO:0000256" key="5">
    <source>
        <dbReference type="ARBA" id="ARBA00022737"/>
    </source>
</evidence>
<dbReference type="PANTHER" id="PTHR22939:SF129">
    <property type="entry name" value="SERINE PROTEASE HTRA2, MITOCHONDRIAL"/>
    <property type="match status" value="1"/>
</dbReference>
<evidence type="ECO:0000313" key="13">
    <source>
        <dbReference type="EMBL" id="KFB09955.1"/>
    </source>
</evidence>
<keyword evidence="5" id="KW-0677">Repeat</keyword>
<evidence type="ECO:0000259" key="12">
    <source>
        <dbReference type="PROSITE" id="PS50106"/>
    </source>
</evidence>
<dbReference type="STRING" id="472175.EL18_00982"/>
<evidence type="ECO:0000256" key="9">
    <source>
        <dbReference type="PIRSR" id="PIRSR611782-1"/>
    </source>
</evidence>
<dbReference type="InterPro" id="IPR001940">
    <property type="entry name" value="Peptidase_S1C"/>
</dbReference>
<dbReference type="AlphaFoldDB" id="A0A084UAG9"/>
<dbReference type="SUPFAM" id="SSF50156">
    <property type="entry name" value="PDZ domain-like"/>
    <property type="match status" value="2"/>
</dbReference>
<dbReference type="PATRIC" id="fig|472175.3.peg.990"/>
<feature type="binding site" evidence="10">
    <location>
        <begin position="239"/>
        <end position="241"/>
    </location>
    <ligand>
        <name>substrate</name>
    </ligand>
</feature>
<comment type="subcellular location">
    <subcellularLocation>
        <location evidence="1">Periplasm</location>
    </subcellularLocation>
</comment>
<keyword evidence="4 11" id="KW-0732">Signal</keyword>
<evidence type="ECO:0000256" key="10">
    <source>
        <dbReference type="PIRSR" id="PIRSR611782-2"/>
    </source>
</evidence>
<dbReference type="SMART" id="SM00228">
    <property type="entry name" value="PDZ"/>
    <property type="match status" value="2"/>
</dbReference>
<feature type="signal peptide" evidence="11">
    <location>
        <begin position="1"/>
        <end position="28"/>
    </location>
</feature>
<evidence type="ECO:0000256" key="8">
    <source>
        <dbReference type="ARBA" id="ARBA00022825"/>
    </source>
</evidence>
<dbReference type="EMBL" id="JMQM01000001">
    <property type="protein sequence ID" value="KFB09955.1"/>
    <property type="molecule type" value="Genomic_DNA"/>
</dbReference>
<dbReference type="InterPro" id="IPR009003">
    <property type="entry name" value="Peptidase_S1_PA"/>
</dbReference>
<gene>
    <name evidence="13" type="ORF">EL18_00982</name>
</gene>
<evidence type="ECO:0000256" key="4">
    <source>
        <dbReference type="ARBA" id="ARBA00022729"/>
    </source>
</evidence>
<dbReference type="PROSITE" id="PS50106">
    <property type="entry name" value="PDZ"/>
    <property type="match status" value="2"/>
</dbReference>
<accession>A0A084UAG9</accession>
<keyword evidence="6" id="KW-0574">Periplasm</keyword>
<keyword evidence="7" id="KW-0378">Hydrolase</keyword>
<feature type="domain" description="PDZ" evidence="12">
    <location>
        <begin position="383"/>
        <end position="464"/>
    </location>
</feature>
<dbReference type="GO" id="GO:0004252">
    <property type="term" value="F:serine-type endopeptidase activity"/>
    <property type="evidence" value="ECO:0007669"/>
    <property type="project" value="InterPro"/>
</dbReference>
<dbReference type="Pfam" id="PF13365">
    <property type="entry name" value="Trypsin_2"/>
    <property type="match status" value="1"/>
</dbReference>
<dbReference type="PANTHER" id="PTHR22939">
    <property type="entry name" value="SERINE PROTEASE FAMILY S1C HTRA-RELATED"/>
    <property type="match status" value="1"/>
</dbReference>
<proteinExistence type="inferred from homology"/>